<evidence type="ECO:0000313" key="2">
    <source>
        <dbReference type="EMBL" id="KAJ4330120.1"/>
    </source>
</evidence>
<feature type="domain" description="Protein kinase" evidence="1">
    <location>
        <begin position="143"/>
        <end position="473"/>
    </location>
</feature>
<dbReference type="GO" id="GO:0005524">
    <property type="term" value="F:ATP binding"/>
    <property type="evidence" value="ECO:0007669"/>
    <property type="project" value="InterPro"/>
</dbReference>
<evidence type="ECO:0000259" key="1">
    <source>
        <dbReference type="PROSITE" id="PS50011"/>
    </source>
</evidence>
<accession>A0A9W9BW55</accession>
<dbReference type="CDD" id="cd00180">
    <property type="entry name" value="PKc"/>
    <property type="match status" value="1"/>
</dbReference>
<gene>
    <name evidence="2" type="ORF">N0V87_010284</name>
</gene>
<dbReference type="Gene3D" id="1.10.510.10">
    <property type="entry name" value="Transferase(Phosphotransferase) domain 1"/>
    <property type="match status" value="1"/>
</dbReference>
<dbReference type="GO" id="GO:0044773">
    <property type="term" value="P:mitotic DNA damage checkpoint signaling"/>
    <property type="evidence" value="ECO:0007669"/>
    <property type="project" value="TreeGrafter"/>
</dbReference>
<dbReference type="OrthoDB" id="248923at2759"/>
<comment type="caution">
    <text evidence="2">The sequence shown here is derived from an EMBL/GenBank/DDBJ whole genome shotgun (WGS) entry which is preliminary data.</text>
</comment>
<dbReference type="Proteomes" id="UP001140562">
    <property type="component" value="Unassembled WGS sequence"/>
</dbReference>
<proteinExistence type="predicted"/>
<sequence>MPETCRRARDDVEDLQYEDGSKPFFPLDKMRSYFKYQKIKEILECTCAQCQEDLRMFSSRREPVEYVNRIMGNADPNDLRRTFFSVFGLLVRDSVRFDRFARRFRANLPSFAVPHFESAEFVLYDERVVMPFVKEVEIGKRTAEDGHLTSEGANGKVFAFKIYREYAFPGNSSQTEYVRKCILTPEPQAYLESSNIQHVQRFRHNHIVKLIKVFAHGRSINLIFPKALTNLDHLLRDPSFSYGNKRGARLHTADAWTQLLGVCNALKKMHGYDNESGDPTGRGHTCIHFDLKPDNILVERQTGNWLITDFGQAALTERRRGTTPRVGGHFGTDAYAPPEIDDTSMAFGRAYDIWSLGCIMLEVTAFVVRGYVGLTGTSTFAGLDQVRKSMPAWARNDDERFFCQEAPNGEFVVKKEIVDFMENLRSSQRREDDDPASFSFLSTILGLIDRMLKPKVMDRANISRVGDTLSSALNEACATPNEHREHIVVVANNEVELGGPQVKQIRLWHSSANNDGMELSSLAILENHAGFMRLHCWAQGHEPSNITFRRSDVKMVPLYAFWDPGRLQESRTWIDFLYLSDRSCSEVPSSKYSFDGQAGLRQARMIQSVLTSQDIVDSFGLRRVRLRKPPSTRSVLKGLFRTRKPDRESETMDSNGGLSDLGSATVQIWIERNSDYPAQLQRRVSLVSQASTTTRSIHQYDGDRPGVPPCRVCIYLHRQHFICTIKVDVNWVIQESESDEKVLVFKSLPSGRNRTFCVSWLRPTPEELTAGQHFPAGVPLDPRVLQYYEDSDCTEVENLELTFLNADDRDAFKWKYLVTKKDWNSERERIEDRVEVNRIPGRVPRMPDGINHLPMPEDRVPFGANRFAVKFEYEYHSE</sequence>
<dbReference type="SMART" id="SM00220">
    <property type="entry name" value="S_TKc"/>
    <property type="match status" value="1"/>
</dbReference>
<protein>
    <recommendedName>
        <fullName evidence="1">Protein kinase domain-containing protein</fullName>
    </recommendedName>
</protein>
<keyword evidence="3" id="KW-1185">Reference proteome</keyword>
<dbReference type="AlphaFoldDB" id="A0A9W9BW55"/>
<dbReference type="Pfam" id="PF00069">
    <property type="entry name" value="Pkinase"/>
    <property type="match status" value="1"/>
</dbReference>
<dbReference type="SUPFAM" id="SSF56112">
    <property type="entry name" value="Protein kinase-like (PK-like)"/>
    <property type="match status" value="1"/>
</dbReference>
<dbReference type="InterPro" id="IPR008271">
    <property type="entry name" value="Ser/Thr_kinase_AS"/>
</dbReference>
<organism evidence="2 3">
    <name type="scientific">Didymella glomerata</name>
    <dbReference type="NCBI Taxonomy" id="749621"/>
    <lineage>
        <taxon>Eukaryota</taxon>
        <taxon>Fungi</taxon>
        <taxon>Dikarya</taxon>
        <taxon>Ascomycota</taxon>
        <taxon>Pezizomycotina</taxon>
        <taxon>Dothideomycetes</taxon>
        <taxon>Pleosporomycetidae</taxon>
        <taxon>Pleosporales</taxon>
        <taxon>Pleosporineae</taxon>
        <taxon>Didymellaceae</taxon>
        <taxon>Didymella</taxon>
    </lineage>
</organism>
<evidence type="ECO:0000313" key="3">
    <source>
        <dbReference type="Proteomes" id="UP001140562"/>
    </source>
</evidence>
<dbReference type="GO" id="GO:0004674">
    <property type="term" value="F:protein serine/threonine kinase activity"/>
    <property type="evidence" value="ECO:0007669"/>
    <property type="project" value="TreeGrafter"/>
</dbReference>
<reference evidence="2" key="1">
    <citation type="submission" date="2022-10" db="EMBL/GenBank/DDBJ databases">
        <title>Tapping the CABI collections for fungal endophytes: first genome assemblies for Collariella, Neodidymelliopsis, Ascochyta clinopodiicola, Didymella pomorum, Didymosphaeria variabile, Neocosmospora piperis and Neocucurbitaria cava.</title>
        <authorList>
            <person name="Hill R."/>
        </authorList>
    </citation>
    <scope>NUCLEOTIDE SEQUENCE</scope>
    <source>
        <strain evidence="2">IMI 360193</strain>
    </source>
</reference>
<dbReference type="EMBL" id="JAPEUV010000225">
    <property type="protein sequence ID" value="KAJ4330120.1"/>
    <property type="molecule type" value="Genomic_DNA"/>
</dbReference>
<dbReference type="InterPro" id="IPR000719">
    <property type="entry name" value="Prot_kinase_dom"/>
</dbReference>
<dbReference type="GO" id="GO:0005634">
    <property type="term" value="C:nucleus"/>
    <property type="evidence" value="ECO:0007669"/>
    <property type="project" value="TreeGrafter"/>
</dbReference>
<dbReference type="InterPro" id="IPR011009">
    <property type="entry name" value="Kinase-like_dom_sf"/>
</dbReference>
<name>A0A9W9BW55_9PLEO</name>
<dbReference type="PANTHER" id="PTHR44167:SF30">
    <property type="entry name" value="PHOSPHORYLASE KINASE"/>
    <property type="match status" value="1"/>
</dbReference>
<dbReference type="PROSITE" id="PS50011">
    <property type="entry name" value="PROTEIN_KINASE_DOM"/>
    <property type="match status" value="1"/>
</dbReference>
<dbReference type="PANTHER" id="PTHR44167">
    <property type="entry name" value="OVARIAN-SPECIFIC SERINE/THREONINE-PROTEIN KINASE LOK-RELATED"/>
    <property type="match status" value="1"/>
</dbReference>
<dbReference type="PROSITE" id="PS00108">
    <property type="entry name" value="PROTEIN_KINASE_ST"/>
    <property type="match status" value="1"/>
</dbReference>